<keyword evidence="6 7" id="KW-0067">ATP-binding</keyword>
<name>A0A328C6P7_9DELT</name>
<dbReference type="InterPro" id="IPR017441">
    <property type="entry name" value="Protein_kinase_ATP_BS"/>
</dbReference>
<comment type="caution">
    <text evidence="10">The sequence shown here is derived from an EMBL/GenBank/DDBJ whole genome shotgun (WGS) entry which is preliminary data.</text>
</comment>
<dbReference type="Gene3D" id="3.30.200.20">
    <property type="entry name" value="Phosphorylase Kinase, domain 1"/>
    <property type="match status" value="1"/>
</dbReference>
<keyword evidence="11" id="KW-1185">Reference proteome</keyword>
<evidence type="ECO:0000256" key="5">
    <source>
        <dbReference type="ARBA" id="ARBA00022777"/>
    </source>
</evidence>
<evidence type="ECO:0000256" key="1">
    <source>
        <dbReference type="ARBA" id="ARBA00012513"/>
    </source>
</evidence>
<dbReference type="InterPro" id="IPR000719">
    <property type="entry name" value="Prot_kinase_dom"/>
</dbReference>
<dbReference type="CDD" id="cd14014">
    <property type="entry name" value="STKc_PknB_like"/>
    <property type="match status" value="1"/>
</dbReference>
<dbReference type="InterPro" id="IPR008271">
    <property type="entry name" value="Ser/Thr_kinase_AS"/>
</dbReference>
<proteinExistence type="predicted"/>
<dbReference type="EC" id="2.7.11.1" evidence="1"/>
<dbReference type="PROSITE" id="PS50011">
    <property type="entry name" value="PROTEIN_KINASE_DOM"/>
    <property type="match status" value="1"/>
</dbReference>
<dbReference type="PANTHER" id="PTHR43289">
    <property type="entry name" value="MITOGEN-ACTIVATED PROTEIN KINASE KINASE KINASE 20-RELATED"/>
    <property type="match status" value="1"/>
</dbReference>
<evidence type="ECO:0000259" key="9">
    <source>
        <dbReference type="PROSITE" id="PS50011"/>
    </source>
</evidence>
<dbReference type="GO" id="GO:0004674">
    <property type="term" value="F:protein serine/threonine kinase activity"/>
    <property type="evidence" value="ECO:0007669"/>
    <property type="project" value="UniProtKB-KW"/>
</dbReference>
<feature type="compositionally biased region" description="Basic and acidic residues" evidence="8">
    <location>
        <begin position="572"/>
        <end position="586"/>
    </location>
</feature>
<dbReference type="GO" id="GO:0005524">
    <property type="term" value="F:ATP binding"/>
    <property type="evidence" value="ECO:0007669"/>
    <property type="project" value="UniProtKB-UniRule"/>
</dbReference>
<keyword evidence="3" id="KW-0808">Transferase</keyword>
<feature type="region of interest" description="Disordered" evidence="8">
    <location>
        <begin position="487"/>
        <end position="634"/>
    </location>
</feature>
<sequence>MVQERAGGLYFTLQGRRAKSEGSTLWLGMFAHRAASSPAPWRLRAPLFQWPARTLLMTHLPGTSSPSLVGTLVDGKYLLERELGAGGMGAVYLARHQTIEREVAVKLLHRSLAQDEAIRRRFEIEARAIGRLSHPGCVMLYEFGYEAEIEALYAIFEYVRGHSLEKWAGQQLTLEDVLEVARQVVSAIGHAHSQKIIHRDLKPDNIMIAITESGKLEVKVLDFGIARIAEDDEADEQSRLTRMGQMFGTPPYMSPEQIRAKLNVTFASDIYSIGVILYELIEGRLPFLADSPIETVMLHLNEEVPPMERSDLPDALRAIVMRCLKKEPTERFESCQALGEALDRVVLQTSDATALTQVVSLRGEKAAKAPEVMASDPQHTALEFGIAPTLAAAQTWEKKDSARSEAELLAETNEGAGAAADREAGLRPVGVGVASGLSSGGVDESVPQAPDTWPEMSDDERRASPMVWIVGVAVVLLLGVGLLWQSTGESDDSERLGEGAQVEGGSGPASGVEVTQKAAGEKASSPAMNVEDEEPSSKGAGAGALEERGLREVAVEDEAPGEEPPEAASKQASKEAASRLQRDRHTSTTSSKSDGVQEALTEPARLRLEGARRLKKSEAPESTEEPARLTLPGR</sequence>
<keyword evidence="5" id="KW-0418">Kinase</keyword>
<evidence type="ECO:0000256" key="3">
    <source>
        <dbReference type="ARBA" id="ARBA00022679"/>
    </source>
</evidence>
<protein>
    <recommendedName>
        <fullName evidence="1">non-specific serine/threonine protein kinase</fullName>
        <ecNumber evidence="1">2.7.11.1</ecNumber>
    </recommendedName>
</protein>
<feature type="compositionally biased region" description="Low complexity" evidence="8">
    <location>
        <begin position="431"/>
        <end position="442"/>
    </location>
</feature>
<dbReference type="EMBL" id="QHKO01000004">
    <property type="protein sequence ID" value="RAL22228.1"/>
    <property type="molecule type" value="Genomic_DNA"/>
</dbReference>
<gene>
    <name evidence="10" type="ORF">DL240_10265</name>
</gene>
<dbReference type="PROSITE" id="PS00107">
    <property type="entry name" value="PROTEIN_KINASE_ATP"/>
    <property type="match status" value="1"/>
</dbReference>
<feature type="compositionally biased region" description="Basic and acidic residues" evidence="8">
    <location>
        <begin position="545"/>
        <end position="554"/>
    </location>
</feature>
<dbReference type="FunFam" id="1.10.510.10:FF:000021">
    <property type="entry name" value="Serine/threonine protein kinase"/>
    <property type="match status" value="1"/>
</dbReference>
<feature type="domain" description="Protein kinase" evidence="9">
    <location>
        <begin position="77"/>
        <end position="347"/>
    </location>
</feature>
<evidence type="ECO:0000256" key="4">
    <source>
        <dbReference type="ARBA" id="ARBA00022741"/>
    </source>
</evidence>
<feature type="binding site" evidence="7">
    <location>
        <position position="106"/>
    </location>
    <ligand>
        <name>ATP</name>
        <dbReference type="ChEBI" id="CHEBI:30616"/>
    </ligand>
</feature>
<dbReference type="SUPFAM" id="SSF56112">
    <property type="entry name" value="Protein kinase-like (PK-like)"/>
    <property type="match status" value="1"/>
</dbReference>
<evidence type="ECO:0000313" key="10">
    <source>
        <dbReference type="EMBL" id="RAL22228.1"/>
    </source>
</evidence>
<evidence type="ECO:0000256" key="8">
    <source>
        <dbReference type="SAM" id="MobiDB-lite"/>
    </source>
</evidence>
<feature type="compositionally biased region" description="Basic and acidic residues" evidence="8">
    <location>
        <begin position="604"/>
        <end position="619"/>
    </location>
</feature>
<organism evidence="10 11">
    <name type="scientific">Lujinxingia litoralis</name>
    <dbReference type="NCBI Taxonomy" id="2211119"/>
    <lineage>
        <taxon>Bacteria</taxon>
        <taxon>Deltaproteobacteria</taxon>
        <taxon>Bradymonadales</taxon>
        <taxon>Lujinxingiaceae</taxon>
        <taxon>Lujinxingia</taxon>
    </lineage>
</organism>
<accession>A0A328C6P7</accession>
<dbReference type="PANTHER" id="PTHR43289:SF6">
    <property type="entry name" value="SERINE_THREONINE-PROTEIN KINASE NEKL-3"/>
    <property type="match status" value="1"/>
</dbReference>
<feature type="compositionally biased region" description="Acidic residues" evidence="8">
    <location>
        <begin position="555"/>
        <end position="565"/>
    </location>
</feature>
<feature type="region of interest" description="Disordered" evidence="8">
    <location>
        <begin position="431"/>
        <end position="459"/>
    </location>
</feature>
<keyword evidence="4 7" id="KW-0547">Nucleotide-binding</keyword>
<reference evidence="10 11" key="1">
    <citation type="submission" date="2018-05" db="EMBL/GenBank/DDBJ databases">
        <title>Lujinxingia marina gen. nov. sp. nov., a new facultative anaerobic member of the class Deltaproteobacteria, and proposal of Lujinxingaceae fam. nov.</title>
        <authorList>
            <person name="Li C.-M."/>
        </authorList>
    </citation>
    <scope>NUCLEOTIDE SEQUENCE [LARGE SCALE GENOMIC DNA]</scope>
    <source>
        <strain evidence="10 11">B210</strain>
    </source>
</reference>
<dbReference type="AlphaFoldDB" id="A0A328C6P7"/>
<dbReference type="SMART" id="SM00220">
    <property type="entry name" value="S_TKc"/>
    <property type="match status" value="1"/>
</dbReference>
<evidence type="ECO:0000256" key="7">
    <source>
        <dbReference type="PROSITE-ProRule" id="PRU10141"/>
    </source>
</evidence>
<dbReference type="InterPro" id="IPR011009">
    <property type="entry name" value="Kinase-like_dom_sf"/>
</dbReference>
<evidence type="ECO:0000256" key="2">
    <source>
        <dbReference type="ARBA" id="ARBA00022527"/>
    </source>
</evidence>
<dbReference type="PROSITE" id="PS00108">
    <property type="entry name" value="PROTEIN_KINASE_ST"/>
    <property type="match status" value="1"/>
</dbReference>
<dbReference type="Pfam" id="PF00069">
    <property type="entry name" value="Pkinase"/>
    <property type="match status" value="1"/>
</dbReference>
<evidence type="ECO:0000256" key="6">
    <source>
        <dbReference type="ARBA" id="ARBA00022840"/>
    </source>
</evidence>
<keyword evidence="2" id="KW-0723">Serine/threonine-protein kinase</keyword>
<dbReference type="Proteomes" id="UP000249169">
    <property type="component" value="Unassembled WGS sequence"/>
</dbReference>
<evidence type="ECO:0000313" key="11">
    <source>
        <dbReference type="Proteomes" id="UP000249169"/>
    </source>
</evidence>
<dbReference type="Gene3D" id="1.10.510.10">
    <property type="entry name" value="Transferase(Phosphotransferase) domain 1"/>
    <property type="match status" value="1"/>
</dbReference>